<accession>A0A939QQ09</accession>
<dbReference type="InterPro" id="IPR002835">
    <property type="entry name" value="CofC"/>
</dbReference>
<dbReference type="Gene3D" id="3.90.550.10">
    <property type="entry name" value="Spore Coat Polysaccharide Biosynthesis Protein SpsA, Chain A"/>
    <property type="match status" value="1"/>
</dbReference>
<proteinExistence type="predicted"/>
<evidence type="ECO:0000256" key="1">
    <source>
        <dbReference type="ARBA" id="ARBA00022679"/>
    </source>
</evidence>
<keyword evidence="3" id="KW-0547">Nucleotide-binding</keyword>
<reference evidence="6" key="1">
    <citation type="submission" date="2021-03" db="EMBL/GenBank/DDBJ databases">
        <title>Microbacterium sp. nov., a novel actinobacterium isolated from cow dung.</title>
        <authorList>
            <person name="Zhang L."/>
        </authorList>
    </citation>
    <scope>NUCLEOTIDE SEQUENCE</scope>
    <source>
        <strain evidence="6">NEAU-LLB</strain>
    </source>
</reference>
<protein>
    <submittedName>
        <fullName evidence="6">2-phospho-L-lactate guanylyltransferase</fullName>
        <ecNumber evidence="6">2.7.7.68</ecNumber>
    </submittedName>
</protein>
<dbReference type="GO" id="GO:0043814">
    <property type="term" value="F:phospholactate guanylyltransferase activity"/>
    <property type="evidence" value="ECO:0007669"/>
    <property type="project" value="UniProtKB-EC"/>
</dbReference>
<dbReference type="EMBL" id="JAGFOA010000001">
    <property type="protein sequence ID" value="MBO3662546.1"/>
    <property type="molecule type" value="Genomic_DNA"/>
</dbReference>
<keyword evidence="1 6" id="KW-0808">Transferase</keyword>
<evidence type="ECO:0000313" key="6">
    <source>
        <dbReference type="EMBL" id="MBO3662546.1"/>
    </source>
</evidence>
<dbReference type="Pfam" id="PF12804">
    <property type="entry name" value="NTP_transf_3"/>
    <property type="match status" value="1"/>
</dbReference>
<feature type="domain" description="MobA-like NTP transferase" evidence="5">
    <location>
        <begin position="42"/>
        <end position="142"/>
    </location>
</feature>
<comment type="caution">
    <text evidence="6">The sequence shown here is derived from an EMBL/GenBank/DDBJ whole genome shotgun (WGS) entry which is preliminary data.</text>
</comment>
<evidence type="ECO:0000259" key="5">
    <source>
        <dbReference type="Pfam" id="PF12804"/>
    </source>
</evidence>
<dbReference type="GO" id="GO:0005525">
    <property type="term" value="F:GTP binding"/>
    <property type="evidence" value="ECO:0007669"/>
    <property type="project" value="UniProtKB-KW"/>
</dbReference>
<dbReference type="InterPro" id="IPR029044">
    <property type="entry name" value="Nucleotide-diphossugar_trans"/>
</dbReference>
<name>A0A939QQ09_9MICO</name>
<dbReference type="InterPro" id="IPR025877">
    <property type="entry name" value="MobA-like_NTP_Trfase"/>
</dbReference>
<keyword evidence="4" id="KW-0342">GTP-binding</keyword>
<dbReference type="AlphaFoldDB" id="A0A939QQ09"/>
<keyword evidence="7" id="KW-1185">Reference proteome</keyword>
<dbReference type="PANTHER" id="PTHR40392">
    <property type="entry name" value="2-PHOSPHO-L-LACTATE GUANYLYLTRANSFERASE"/>
    <property type="match status" value="1"/>
</dbReference>
<evidence type="ECO:0000256" key="2">
    <source>
        <dbReference type="ARBA" id="ARBA00022695"/>
    </source>
</evidence>
<dbReference type="RefSeq" id="WP_208500210.1">
    <property type="nucleotide sequence ID" value="NZ_JAGFOA010000001.1"/>
</dbReference>
<evidence type="ECO:0000256" key="3">
    <source>
        <dbReference type="ARBA" id="ARBA00022741"/>
    </source>
</evidence>
<evidence type="ECO:0000256" key="4">
    <source>
        <dbReference type="ARBA" id="ARBA00023134"/>
    </source>
</evidence>
<sequence>MTPGWVLVIPVKGPGGKSRLEHPDRAELASAIALDTLEVACRARNVSDVVLVCSDEEFVANALRLDPGHADLWVVPDPGAGLNAAIAAGLDAVEVDQPRAVMLGDLPALDPADLDGALARAEAHARAFTPDAEGTGTTLVTARPGEHLAPAFGADSAARHAASGFVRLEVRADSTLRRDVDTAEQLRAAASLGLGPRTSALL</sequence>
<keyword evidence="2 6" id="KW-0548">Nucleotidyltransferase</keyword>
<dbReference type="PANTHER" id="PTHR40392:SF1">
    <property type="entry name" value="2-PHOSPHO-L-LACTATE GUANYLYLTRANSFERASE"/>
    <property type="match status" value="1"/>
</dbReference>
<evidence type="ECO:0000313" key="7">
    <source>
        <dbReference type="Proteomes" id="UP000680132"/>
    </source>
</evidence>
<dbReference type="EC" id="2.7.7.68" evidence="6"/>
<organism evidence="6 7">
    <name type="scientific">Microbacterium stercoris</name>
    <dbReference type="NCBI Taxonomy" id="2820289"/>
    <lineage>
        <taxon>Bacteria</taxon>
        <taxon>Bacillati</taxon>
        <taxon>Actinomycetota</taxon>
        <taxon>Actinomycetes</taxon>
        <taxon>Micrococcales</taxon>
        <taxon>Microbacteriaceae</taxon>
        <taxon>Microbacterium</taxon>
    </lineage>
</organism>
<dbReference type="Proteomes" id="UP000680132">
    <property type="component" value="Unassembled WGS sequence"/>
</dbReference>
<gene>
    <name evidence="6" type="primary">cofC</name>
    <name evidence="6" type="ORF">J5V96_03370</name>
</gene>
<dbReference type="SUPFAM" id="SSF53448">
    <property type="entry name" value="Nucleotide-diphospho-sugar transferases"/>
    <property type="match status" value="1"/>
</dbReference>
<dbReference type="NCBIfam" id="TIGR03552">
    <property type="entry name" value="F420_cofC"/>
    <property type="match status" value="1"/>
</dbReference>